<evidence type="ECO:0000313" key="1">
    <source>
        <dbReference type="EMBL" id="AHG91782.1"/>
    </source>
</evidence>
<dbReference type="InterPro" id="IPR044691">
    <property type="entry name" value="DCC1_Trx"/>
</dbReference>
<gene>
    <name evidence="1" type="ORF">J421_4245</name>
</gene>
<dbReference type="Proteomes" id="UP000019151">
    <property type="component" value="Chromosome"/>
</dbReference>
<dbReference type="InParanoid" id="W0RMT6"/>
<name>W0RMT6_9BACT</name>
<dbReference type="HOGENOM" id="CLU_1592194_0_0_0"/>
<proteinExistence type="predicted"/>
<keyword evidence="2" id="KW-1185">Reference proteome</keyword>
<dbReference type="STRING" id="861299.J421_4245"/>
<dbReference type="Pfam" id="PF04134">
    <property type="entry name" value="DCC1-like"/>
    <property type="match status" value="1"/>
</dbReference>
<dbReference type="PANTHER" id="PTHR34290">
    <property type="entry name" value="SI:CH73-390P7.2"/>
    <property type="match status" value="1"/>
</dbReference>
<dbReference type="OrthoDB" id="9785438at2"/>
<dbReference type="eggNOG" id="COG3011">
    <property type="taxonomic scope" value="Bacteria"/>
</dbReference>
<dbReference type="KEGG" id="gba:J421_4245"/>
<dbReference type="InterPro" id="IPR007263">
    <property type="entry name" value="DCC1-like"/>
</dbReference>
<dbReference type="EMBL" id="CP007128">
    <property type="protein sequence ID" value="AHG91782.1"/>
    <property type="molecule type" value="Genomic_DNA"/>
</dbReference>
<evidence type="ECO:0000313" key="2">
    <source>
        <dbReference type="Proteomes" id="UP000019151"/>
    </source>
</evidence>
<accession>W0RMT6</accession>
<dbReference type="GO" id="GO:0015035">
    <property type="term" value="F:protein-disulfide reductase activity"/>
    <property type="evidence" value="ECO:0007669"/>
    <property type="project" value="InterPro"/>
</dbReference>
<sequence length="167" mass="18515">MSVPVVQFTVRGRPRDGAAQSPTSFTAGWSGVGEGRPYTVVYDGHCKVCGKMVALLRAWDRNAHLLEIVPSQMAGVAARFPWIPARAYAEGVQLIGPGGRTWMGAAAVERIIDIMPRGRLISWIFRIPLVHTLVDRFYRWFARNRYRLGCGEHCTAQLDLVDFGDGA</sequence>
<protein>
    <submittedName>
        <fullName evidence="1">Thiol-disulfide oxidoreductase DCC</fullName>
    </submittedName>
</protein>
<reference evidence="1 2" key="1">
    <citation type="journal article" date="2014" name="Genome Announc.">
        <title>Genome Sequence and Methylome of Soil Bacterium Gemmatirosa kalamazoonensis KBS708T, a Member of the Rarely Cultivated Gemmatimonadetes Phylum.</title>
        <authorList>
            <person name="Debruyn J.M."/>
            <person name="Radosevich M."/>
            <person name="Wommack K.E."/>
            <person name="Polson S.W."/>
            <person name="Hauser L.J."/>
            <person name="Fawaz M.N."/>
            <person name="Korlach J."/>
            <person name="Tsai Y.C."/>
        </authorList>
    </citation>
    <scope>NUCLEOTIDE SEQUENCE [LARGE SCALE GENOMIC DNA]</scope>
    <source>
        <strain evidence="1 2">KBS708</strain>
    </source>
</reference>
<dbReference type="RefSeq" id="WP_025413220.1">
    <property type="nucleotide sequence ID" value="NZ_CP007128.1"/>
</dbReference>
<dbReference type="PANTHER" id="PTHR34290:SF2">
    <property type="entry name" value="OS04G0668800 PROTEIN"/>
    <property type="match status" value="1"/>
</dbReference>
<dbReference type="AlphaFoldDB" id="W0RMT6"/>
<organism evidence="1 2">
    <name type="scientific">Gemmatirosa kalamazoonensis</name>
    <dbReference type="NCBI Taxonomy" id="861299"/>
    <lineage>
        <taxon>Bacteria</taxon>
        <taxon>Pseudomonadati</taxon>
        <taxon>Gemmatimonadota</taxon>
        <taxon>Gemmatimonadia</taxon>
        <taxon>Gemmatimonadales</taxon>
        <taxon>Gemmatimonadaceae</taxon>
        <taxon>Gemmatirosa</taxon>
    </lineage>
</organism>